<evidence type="ECO:0000313" key="2">
    <source>
        <dbReference type="Proteomes" id="UP000026962"/>
    </source>
</evidence>
<proteinExistence type="predicted"/>
<evidence type="ECO:0000313" key="1">
    <source>
        <dbReference type="EnsemblPlants" id="OPUNC03G21390.1"/>
    </source>
</evidence>
<dbReference type="EnsemblPlants" id="OPUNC03G21390.1">
    <property type="protein sequence ID" value="OPUNC03G21390.1"/>
    <property type="gene ID" value="OPUNC03G21390"/>
</dbReference>
<reference evidence="1" key="1">
    <citation type="submission" date="2015-04" db="UniProtKB">
        <authorList>
            <consortium name="EnsemblPlants"/>
        </authorList>
    </citation>
    <scope>IDENTIFICATION</scope>
</reference>
<dbReference type="HOGENOM" id="CLU_010199_4_0_1"/>
<dbReference type="AlphaFoldDB" id="A0A0E0KFI2"/>
<name>A0A0E0KFI2_ORYPU</name>
<dbReference type="Proteomes" id="UP000026962">
    <property type="component" value="Chromosome 3"/>
</dbReference>
<organism evidence="1">
    <name type="scientific">Oryza punctata</name>
    <name type="common">Red rice</name>
    <dbReference type="NCBI Taxonomy" id="4537"/>
    <lineage>
        <taxon>Eukaryota</taxon>
        <taxon>Viridiplantae</taxon>
        <taxon>Streptophyta</taxon>
        <taxon>Embryophyta</taxon>
        <taxon>Tracheophyta</taxon>
        <taxon>Spermatophyta</taxon>
        <taxon>Magnoliopsida</taxon>
        <taxon>Liliopsida</taxon>
        <taxon>Poales</taxon>
        <taxon>Poaceae</taxon>
        <taxon>BOP clade</taxon>
        <taxon>Oryzoideae</taxon>
        <taxon>Oryzeae</taxon>
        <taxon>Oryzinae</taxon>
        <taxon>Oryza</taxon>
    </lineage>
</organism>
<sequence>MRLHKLYMDDNKKGLMSITALNTTPSFDGMQYMDAEKTRPSIGYLDPTKICQTQHTSQAKHGVFRGYYTCEFRRVNGRYRTNPEDMPRIEHRTSFDHEGIKNIDLCHFIHHECCHRDGLFFDLEANLAVCEEYKSLRDWSHVVV</sequence>
<accession>A0A0E0KFI2</accession>
<reference evidence="1" key="2">
    <citation type="submission" date="2018-05" db="EMBL/GenBank/DDBJ databases">
        <title>OpunRS2 (Oryza punctata Reference Sequence Version 2).</title>
        <authorList>
            <person name="Zhang J."/>
            <person name="Kudrna D."/>
            <person name="Lee S."/>
            <person name="Talag J."/>
            <person name="Welchert J."/>
            <person name="Wing R.A."/>
        </authorList>
    </citation>
    <scope>NUCLEOTIDE SEQUENCE [LARGE SCALE GENOMIC DNA]</scope>
</reference>
<keyword evidence="2" id="KW-1185">Reference proteome</keyword>
<protein>
    <submittedName>
        <fullName evidence="1">Uncharacterized protein</fullName>
    </submittedName>
</protein>
<dbReference type="Gramene" id="OPUNC03G21390.1">
    <property type="protein sequence ID" value="OPUNC03G21390.1"/>
    <property type="gene ID" value="OPUNC03G21390"/>
</dbReference>